<sequence length="89" mass="10320">MKIMAKLSKLGYKLLPHPLYSPDLAPSDYFLFADLKKMLADKKFKDNDGVIAETEAYFPDKTKDYYKSGIEKLKDRYNRCIALEGNYVD</sequence>
<proteinExistence type="predicted"/>
<dbReference type="Gene3D" id="3.30.420.10">
    <property type="entry name" value="Ribonuclease H-like superfamily/Ribonuclease H"/>
    <property type="match status" value="1"/>
</dbReference>
<dbReference type="Proteomes" id="UP000595437">
    <property type="component" value="Chromosome 15"/>
</dbReference>
<dbReference type="PANTHER" id="PTHR46060:SF1">
    <property type="entry name" value="MARINER MOS1 TRANSPOSASE-LIKE PROTEIN"/>
    <property type="match status" value="1"/>
</dbReference>
<evidence type="ECO:0000313" key="2">
    <source>
        <dbReference type="Proteomes" id="UP000595437"/>
    </source>
</evidence>
<reference evidence="2" key="1">
    <citation type="submission" date="2021-01" db="EMBL/GenBank/DDBJ databases">
        <title>Caligus Genome Assembly.</title>
        <authorList>
            <person name="Gallardo-Escarate C."/>
        </authorList>
    </citation>
    <scope>NUCLEOTIDE SEQUENCE [LARGE SCALE GENOMIC DNA]</scope>
</reference>
<dbReference type="EMBL" id="CP045904">
    <property type="protein sequence ID" value="QQP36156.1"/>
    <property type="molecule type" value="Genomic_DNA"/>
</dbReference>
<dbReference type="AlphaFoldDB" id="A0A7T8GRG1"/>
<keyword evidence="2" id="KW-1185">Reference proteome</keyword>
<dbReference type="InterPro" id="IPR036397">
    <property type="entry name" value="RNaseH_sf"/>
</dbReference>
<evidence type="ECO:0000313" key="1">
    <source>
        <dbReference type="EMBL" id="QQP36156.1"/>
    </source>
</evidence>
<name>A0A7T8GRG1_CALRO</name>
<dbReference type="InterPro" id="IPR052709">
    <property type="entry name" value="Transposase-MT_Hybrid"/>
</dbReference>
<dbReference type="OrthoDB" id="616263at2759"/>
<dbReference type="GO" id="GO:0003676">
    <property type="term" value="F:nucleic acid binding"/>
    <property type="evidence" value="ECO:0007669"/>
    <property type="project" value="InterPro"/>
</dbReference>
<accession>A0A7T8GRG1</accession>
<dbReference type="PANTHER" id="PTHR46060">
    <property type="entry name" value="MARINER MOS1 TRANSPOSASE-LIKE PROTEIN"/>
    <property type="match status" value="1"/>
</dbReference>
<gene>
    <name evidence="1" type="ORF">FKW44_021162</name>
</gene>
<organism evidence="1 2">
    <name type="scientific">Caligus rogercresseyi</name>
    <name type="common">Sea louse</name>
    <dbReference type="NCBI Taxonomy" id="217165"/>
    <lineage>
        <taxon>Eukaryota</taxon>
        <taxon>Metazoa</taxon>
        <taxon>Ecdysozoa</taxon>
        <taxon>Arthropoda</taxon>
        <taxon>Crustacea</taxon>
        <taxon>Multicrustacea</taxon>
        <taxon>Hexanauplia</taxon>
        <taxon>Copepoda</taxon>
        <taxon>Siphonostomatoida</taxon>
        <taxon>Caligidae</taxon>
        <taxon>Caligus</taxon>
    </lineage>
</organism>
<protein>
    <submittedName>
        <fullName evidence="1">DD34D transposase</fullName>
    </submittedName>
</protein>